<evidence type="ECO:0000259" key="4">
    <source>
        <dbReference type="SMART" id="SM00013"/>
    </source>
</evidence>
<dbReference type="SUPFAM" id="SSF52058">
    <property type="entry name" value="L domain-like"/>
    <property type="match status" value="1"/>
</dbReference>
<dbReference type="InterPro" id="IPR000372">
    <property type="entry name" value="LRRNT"/>
</dbReference>
<dbReference type="Proteomes" id="UP000727407">
    <property type="component" value="Unassembled WGS sequence"/>
</dbReference>
<gene>
    <name evidence="5" type="primary">rtn4rl2b</name>
    <name evidence="5" type="ORF">DAT39_014505</name>
</gene>
<dbReference type="InterPro" id="IPR032675">
    <property type="entry name" value="LRR_dom_sf"/>
</dbReference>
<evidence type="ECO:0000256" key="2">
    <source>
        <dbReference type="ARBA" id="ARBA00022729"/>
    </source>
</evidence>
<keyword evidence="6" id="KW-1185">Reference proteome</keyword>
<comment type="caution">
    <text evidence="5">The sequence shown here is derived from an EMBL/GenBank/DDBJ whole genome shotgun (WGS) entry which is preliminary data.</text>
</comment>
<name>A0A8J4TWT6_CLAMG</name>
<sequence>MALSAVVSLLQYPCFSLINGPLDLDPFAPVPPCSALNLQMTEPMECILKRFKDLSHAQDRTGGLSLWLVLWLLACHIAPGKACPRLCVCYHMPTTVSCQSQNFSSVPAGVPYDSQRVFLQNNRITELRADSFGFETQ</sequence>
<protein>
    <submittedName>
        <fullName evidence="5">Reticulon-4 receptor-like 2</fullName>
    </submittedName>
</protein>
<keyword evidence="3" id="KW-0677">Repeat</keyword>
<evidence type="ECO:0000313" key="5">
    <source>
        <dbReference type="EMBL" id="KAF5895778.1"/>
    </source>
</evidence>
<dbReference type="PANTHER" id="PTHR24369">
    <property type="entry name" value="ANTIGEN BSP, PUTATIVE-RELATED"/>
    <property type="match status" value="1"/>
</dbReference>
<proteinExistence type="predicted"/>
<dbReference type="PANTHER" id="PTHR24369:SF210">
    <property type="entry name" value="CHAOPTIN-RELATED"/>
    <property type="match status" value="1"/>
</dbReference>
<dbReference type="EMBL" id="QNUK01000306">
    <property type="protein sequence ID" value="KAF5895778.1"/>
    <property type="molecule type" value="Genomic_DNA"/>
</dbReference>
<dbReference type="InterPro" id="IPR050541">
    <property type="entry name" value="LRR_TM_domain-containing"/>
</dbReference>
<keyword evidence="2" id="KW-0732">Signal</keyword>
<reference evidence="5" key="1">
    <citation type="submission" date="2020-07" db="EMBL/GenBank/DDBJ databases">
        <title>Clarias magur genome sequencing, assembly and annotation.</title>
        <authorList>
            <person name="Kushwaha B."/>
            <person name="Kumar R."/>
            <person name="Das P."/>
            <person name="Joshi C.G."/>
            <person name="Kumar D."/>
            <person name="Nagpure N.S."/>
            <person name="Pandey M."/>
            <person name="Agarwal S."/>
            <person name="Srivastava S."/>
            <person name="Singh M."/>
            <person name="Sahoo L."/>
            <person name="Jayasankar P."/>
            <person name="Meher P.K."/>
            <person name="Koringa P.G."/>
            <person name="Iquebal M.A."/>
            <person name="Das S.P."/>
            <person name="Bit A."/>
            <person name="Patnaik S."/>
            <person name="Patel N."/>
            <person name="Shah T.M."/>
            <person name="Hinsu A."/>
            <person name="Jena J.K."/>
        </authorList>
    </citation>
    <scope>NUCLEOTIDE SEQUENCE</scope>
    <source>
        <strain evidence="5">CIFAMagur01</strain>
        <tissue evidence="5">Testis</tissue>
    </source>
</reference>
<dbReference type="GO" id="GO:0005886">
    <property type="term" value="C:plasma membrane"/>
    <property type="evidence" value="ECO:0007669"/>
    <property type="project" value="TreeGrafter"/>
</dbReference>
<feature type="non-terminal residue" evidence="5">
    <location>
        <position position="137"/>
    </location>
</feature>
<dbReference type="Gene3D" id="3.80.10.10">
    <property type="entry name" value="Ribonuclease Inhibitor"/>
    <property type="match status" value="1"/>
</dbReference>
<organism evidence="5 6">
    <name type="scientific">Clarias magur</name>
    <name type="common">Asian catfish</name>
    <name type="synonym">Macropteronotus magur</name>
    <dbReference type="NCBI Taxonomy" id="1594786"/>
    <lineage>
        <taxon>Eukaryota</taxon>
        <taxon>Metazoa</taxon>
        <taxon>Chordata</taxon>
        <taxon>Craniata</taxon>
        <taxon>Vertebrata</taxon>
        <taxon>Euteleostomi</taxon>
        <taxon>Actinopterygii</taxon>
        <taxon>Neopterygii</taxon>
        <taxon>Teleostei</taxon>
        <taxon>Ostariophysi</taxon>
        <taxon>Siluriformes</taxon>
        <taxon>Clariidae</taxon>
        <taxon>Clarias</taxon>
    </lineage>
</organism>
<dbReference type="SMART" id="SM00013">
    <property type="entry name" value="LRRNT"/>
    <property type="match status" value="1"/>
</dbReference>
<keyword evidence="1" id="KW-0433">Leucine-rich repeat</keyword>
<feature type="domain" description="LRRNT" evidence="4">
    <location>
        <begin position="82"/>
        <end position="116"/>
    </location>
</feature>
<evidence type="ECO:0000256" key="3">
    <source>
        <dbReference type="ARBA" id="ARBA00022737"/>
    </source>
</evidence>
<dbReference type="AlphaFoldDB" id="A0A8J4TWT6"/>
<accession>A0A8J4TWT6</accession>
<keyword evidence="5" id="KW-0675">Receptor</keyword>
<evidence type="ECO:0000313" key="6">
    <source>
        <dbReference type="Proteomes" id="UP000727407"/>
    </source>
</evidence>
<evidence type="ECO:0000256" key="1">
    <source>
        <dbReference type="ARBA" id="ARBA00022614"/>
    </source>
</evidence>
<dbReference type="OrthoDB" id="6363818at2759"/>